<evidence type="ECO:0000256" key="3">
    <source>
        <dbReference type="PROSITE-ProRule" id="PRU00176"/>
    </source>
</evidence>
<protein>
    <recommendedName>
        <fullName evidence="6">RRM domain-containing protein</fullName>
    </recommendedName>
</protein>
<dbReference type="PANTHER" id="PTHR13948">
    <property type="entry name" value="RNA-BINDING PROTEIN"/>
    <property type="match status" value="1"/>
</dbReference>
<keyword evidence="2" id="KW-0539">Nucleus</keyword>
<dbReference type="GO" id="GO:0005634">
    <property type="term" value="C:nucleus"/>
    <property type="evidence" value="ECO:0007669"/>
    <property type="project" value="UniProtKB-SubCell"/>
</dbReference>
<feature type="domain" description="RRM" evidence="6">
    <location>
        <begin position="223"/>
        <end position="312"/>
    </location>
</feature>
<keyword evidence="5" id="KW-1133">Transmembrane helix</keyword>
<keyword evidence="5" id="KW-0472">Membrane</keyword>
<dbReference type="CDD" id="cd00590">
    <property type="entry name" value="RRM_SF"/>
    <property type="match status" value="1"/>
</dbReference>
<evidence type="ECO:0000256" key="5">
    <source>
        <dbReference type="SAM" id="Phobius"/>
    </source>
</evidence>
<keyword evidence="5" id="KW-0812">Transmembrane</keyword>
<evidence type="ECO:0000256" key="4">
    <source>
        <dbReference type="SAM" id="MobiDB-lite"/>
    </source>
</evidence>
<dbReference type="Gene3D" id="3.30.70.330">
    <property type="match status" value="2"/>
</dbReference>
<dbReference type="SMART" id="SM00360">
    <property type="entry name" value="RRM"/>
    <property type="match status" value="2"/>
</dbReference>
<dbReference type="PROSITE" id="PS50102">
    <property type="entry name" value="RRM"/>
    <property type="match status" value="1"/>
</dbReference>
<dbReference type="SUPFAM" id="SSF54928">
    <property type="entry name" value="RNA-binding domain, RBD"/>
    <property type="match status" value="1"/>
</dbReference>
<dbReference type="GO" id="GO:0000398">
    <property type="term" value="P:mRNA splicing, via spliceosome"/>
    <property type="evidence" value="ECO:0007669"/>
    <property type="project" value="TreeGrafter"/>
</dbReference>
<sequence length="365" mass="40881">MTERHYEIGEIQDGADDVPADYPTDERHHARRMDEHGGRHYDRQRTAVAVAVAVAAVAVITSGIAVEAANDIVIARGATITIDTTSTADATWTRKNTKMHRHHRRGSPDNAPSEQIRFYGIPPDMTVDELQYALEQMGAVVETVSMPRHRDYDAPVGVAFAQFVSIGAAQEFMEKHGREVVIGNYTASLRYWHTPRREDWECAKQALALLNDGTRDIGTSAHHTVLIRNLDPLCDEEHVYGSVLMATDKVTTPLRVLLVRDRITRRSCSYAFVEFPDMAAATKAVSLLCDAILYPTGFQIYDRPVAVSYAHAEVFQPSEHVEYSVQRLPHHGHMSPWMLYWDQQAYLTAIIEKAPVKAADTITTT</sequence>
<evidence type="ECO:0000256" key="1">
    <source>
        <dbReference type="ARBA" id="ARBA00004123"/>
    </source>
</evidence>
<dbReference type="EMBL" id="KZ991542">
    <property type="protein sequence ID" value="RKP22887.1"/>
    <property type="molecule type" value="Genomic_DNA"/>
</dbReference>
<evidence type="ECO:0000313" key="7">
    <source>
        <dbReference type="EMBL" id="RKP22887.1"/>
    </source>
</evidence>
<dbReference type="AlphaFoldDB" id="A0A4P9YSP4"/>
<dbReference type="InterPro" id="IPR035979">
    <property type="entry name" value="RBD_domain_sf"/>
</dbReference>
<dbReference type="InterPro" id="IPR000504">
    <property type="entry name" value="RRM_dom"/>
</dbReference>
<feature type="transmembrane region" description="Helical" evidence="5">
    <location>
        <begin position="47"/>
        <end position="66"/>
    </location>
</feature>
<evidence type="ECO:0000256" key="2">
    <source>
        <dbReference type="ARBA" id="ARBA00023242"/>
    </source>
</evidence>
<evidence type="ECO:0000259" key="6">
    <source>
        <dbReference type="PROSITE" id="PS50102"/>
    </source>
</evidence>
<dbReference type="Proteomes" id="UP000278143">
    <property type="component" value="Unassembled WGS sequence"/>
</dbReference>
<feature type="compositionally biased region" description="Basic residues" evidence="4">
    <location>
        <begin position="95"/>
        <end position="105"/>
    </location>
</feature>
<proteinExistence type="predicted"/>
<evidence type="ECO:0000313" key="8">
    <source>
        <dbReference type="Proteomes" id="UP000278143"/>
    </source>
</evidence>
<gene>
    <name evidence="7" type="ORF">SYNPS1DRAFT_25186</name>
</gene>
<dbReference type="InterPro" id="IPR012677">
    <property type="entry name" value="Nucleotide-bd_a/b_plait_sf"/>
</dbReference>
<dbReference type="PANTHER" id="PTHR13948:SF3">
    <property type="entry name" value="FI21118P1"/>
    <property type="match status" value="1"/>
</dbReference>
<comment type="subcellular location">
    <subcellularLocation>
        <location evidence="1">Nucleus</location>
    </subcellularLocation>
</comment>
<reference evidence="8" key="1">
    <citation type="journal article" date="2018" name="Nat. Microbiol.">
        <title>Leveraging single-cell genomics to expand the fungal tree of life.</title>
        <authorList>
            <person name="Ahrendt S.R."/>
            <person name="Quandt C.A."/>
            <person name="Ciobanu D."/>
            <person name="Clum A."/>
            <person name="Salamov A."/>
            <person name="Andreopoulos B."/>
            <person name="Cheng J.F."/>
            <person name="Woyke T."/>
            <person name="Pelin A."/>
            <person name="Henrissat B."/>
            <person name="Reynolds N.K."/>
            <person name="Benny G.L."/>
            <person name="Smith M.E."/>
            <person name="James T.Y."/>
            <person name="Grigoriev I.V."/>
        </authorList>
    </citation>
    <scope>NUCLEOTIDE SEQUENCE [LARGE SCALE GENOMIC DNA]</scope>
    <source>
        <strain evidence="8">Benny S71-1</strain>
    </source>
</reference>
<organism evidence="7 8">
    <name type="scientific">Syncephalis pseudoplumigaleata</name>
    <dbReference type="NCBI Taxonomy" id="1712513"/>
    <lineage>
        <taxon>Eukaryota</taxon>
        <taxon>Fungi</taxon>
        <taxon>Fungi incertae sedis</taxon>
        <taxon>Zoopagomycota</taxon>
        <taxon>Zoopagomycotina</taxon>
        <taxon>Zoopagomycetes</taxon>
        <taxon>Zoopagales</taxon>
        <taxon>Piptocephalidaceae</taxon>
        <taxon>Syncephalis</taxon>
    </lineage>
</organism>
<feature type="region of interest" description="Disordered" evidence="4">
    <location>
        <begin position="1"/>
        <end position="24"/>
    </location>
</feature>
<keyword evidence="3" id="KW-0694">RNA-binding</keyword>
<feature type="region of interest" description="Disordered" evidence="4">
    <location>
        <begin position="95"/>
        <end position="115"/>
    </location>
</feature>
<dbReference type="OrthoDB" id="439808at2759"/>
<dbReference type="GO" id="GO:0003723">
    <property type="term" value="F:RNA binding"/>
    <property type="evidence" value="ECO:0007669"/>
    <property type="project" value="UniProtKB-UniRule"/>
</dbReference>
<accession>A0A4P9YSP4</accession>
<keyword evidence="8" id="KW-1185">Reference proteome</keyword>
<name>A0A4P9YSP4_9FUNG</name>